<dbReference type="OrthoDB" id="6010489at2"/>
<evidence type="ECO:0000313" key="2">
    <source>
        <dbReference type="EMBL" id="SFL94077.1"/>
    </source>
</evidence>
<dbReference type="Pfam" id="PF05119">
    <property type="entry name" value="Terminase_4"/>
    <property type="match status" value="1"/>
</dbReference>
<dbReference type="NCBIfam" id="TIGR01558">
    <property type="entry name" value="sm_term_P27"/>
    <property type="match status" value="1"/>
</dbReference>
<evidence type="ECO:0000256" key="1">
    <source>
        <dbReference type="SAM" id="MobiDB-lite"/>
    </source>
</evidence>
<protein>
    <submittedName>
        <fullName evidence="2">Phage terminase, small subunit, putative, P27 family</fullName>
    </submittedName>
</protein>
<gene>
    <name evidence="2" type="ORF">SAMN02983006_02404</name>
</gene>
<feature type="region of interest" description="Disordered" evidence="1">
    <location>
        <begin position="1"/>
        <end position="38"/>
    </location>
</feature>
<dbReference type="STRING" id="29563.SAMN02983006_02404"/>
<name>A0A1I4LU28_9FIRM</name>
<reference evidence="2 3" key="1">
    <citation type="submission" date="2016-10" db="EMBL/GenBank/DDBJ databases">
        <authorList>
            <person name="de Groot N.N."/>
        </authorList>
    </citation>
    <scope>NUCLEOTIDE SEQUENCE [LARGE SCALE GENOMIC DNA]</scope>
    <source>
        <strain evidence="2 3">ATCC 51327</strain>
    </source>
</reference>
<proteinExistence type="predicted"/>
<dbReference type="InterPro" id="IPR006448">
    <property type="entry name" value="Phage_term_ssu_P27"/>
</dbReference>
<keyword evidence="3" id="KW-1185">Reference proteome</keyword>
<dbReference type="RefSeq" id="WP_089862426.1">
    <property type="nucleotide sequence ID" value="NZ_FOTI01000043.1"/>
</dbReference>
<accession>A0A1I4LU28</accession>
<evidence type="ECO:0000313" key="3">
    <source>
        <dbReference type="Proteomes" id="UP000199006"/>
    </source>
</evidence>
<sequence>MPRPGAKSKPTKLKVLQGNPGKRKISDKEPDPTPVEKIPDPPHWLDYYAKKEWKRVAKKLIDIGLLTEIDLSTFTIYCQRYAEWIRAEQAIMEQGMTFVTPKGFVQQRPEVAIARDAAKQLRMYAEVLGLAPAARSGLEIKRNDDGPSVEEILNGKTG</sequence>
<dbReference type="Proteomes" id="UP000199006">
    <property type="component" value="Unassembled WGS sequence"/>
</dbReference>
<organism evidence="2 3">
    <name type="scientific">Halanaerobium salsuginis</name>
    <dbReference type="NCBI Taxonomy" id="29563"/>
    <lineage>
        <taxon>Bacteria</taxon>
        <taxon>Bacillati</taxon>
        <taxon>Bacillota</taxon>
        <taxon>Clostridia</taxon>
        <taxon>Halanaerobiales</taxon>
        <taxon>Halanaerobiaceae</taxon>
        <taxon>Halanaerobium</taxon>
    </lineage>
</organism>
<dbReference type="EMBL" id="FOTI01000043">
    <property type="protein sequence ID" value="SFL94077.1"/>
    <property type="molecule type" value="Genomic_DNA"/>
</dbReference>
<dbReference type="AlphaFoldDB" id="A0A1I4LU28"/>